<dbReference type="AlphaFoldDB" id="A0A2P7MWS3"/>
<dbReference type="PANTHER" id="PTHR43105">
    <property type="entry name" value="RESPIRATORY NITRATE REDUCTASE"/>
    <property type="match status" value="1"/>
</dbReference>
<dbReference type="Gene3D" id="3.40.50.740">
    <property type="match status" value="1"/>
</dbReference>
<dbReference type="SUPFAM" id="SSF50692">
    <property type="entry name" value="ADC-like"/>
    <property type="match status" value="1"/>
</dbReference>
<gene>
    <name evidence="12" type="ORF">C7K55_06470</name>
</gene>
<dbReference type="GO" id="GO:0016491">
    <property type="term" value="F:oxidoreductase activity"/>
    <property type="evidence" value="ECO:0007669"/>
    <property type="project" value="UniProtKB-KW"/>
</dbReference>
<evidence type="ECO:0000259" key="11">
    <source>
        <dbReference type="PROSITE" id="PS51669"/>
    </source>
</evidence>
<reference evidence="12 13" key="1">
    <citation type="journal article" date="2018" name="Environ. Microbiol.">
        <title>Ecological and genomic features of two widespread freshwater picocyanobacteria.</title>
        <authorList>
            <person name="Cabello-Yeves P.J."/>
            <person name="Picazo A."/>
            <person name="Camacho A."/>
            <person name="Callieri C."/>
            <person name="Rosselli R."/>
            <person name="Roda-Garcia J.J."/>
            <person name="Coutinho F.H."/>
            <person name="Rodriguez-Valera F."/>
        </authorList>
    </citation>
    <scope>NUCLEOTIDE SEQUENCE [LARGE SCALE GENOMIC DNA]</scope>
    <source>
        <strain evidence="12 13">Tous</strain>
    </source>
</reference>
<feature type="domain" description="4Fe-4S Mo/W bis-MGD-type" evidence="11">
    <location>
        <begin position="11"/>
        <end position="69"/>
    </location>
</feature>
<dbReference type="SMART" id="SM00926">
    <property type="entry name" value="Molybdop_Fe4S4"/>
    <property type="match status" value="1"/>
</dbReference>
<evidence type="ECO:0000256" key="5">
    <source>
        <dbReference type="ARBA" id="ARBA00022505"/>
    </source>
</evidence>
<dbReference type="Pfam" id="PF01568">
    <property type="entry name" value="Molydop_binding"/>
    <property type="match status" value="1"/>
</dbReference>
<dbReference type="InterPro" id="IPR006963">
    <property type="entry name" value="Mopterin_OxRdtase_4Fe-4S_dom"/>
</dbReference>
<evidence type="ECO:0000256" key="3">
    <source>
        <dbReference type="ARBA" id="ARBA00008747"/>
    </source>
</evidence>
<dbReference type="Pfam" id="PF00384">
    <property type="entry name" value="Molybdopterin"/>
    <property type="match status" value="1"/>
</dbReference>
<dbReference type="InterPro" id="IPR009010">
    <property type="entry name" value="Asp_de-COase-like_dom_sf"/>
</dbReference>
<dbReference type="Proteomes" id="UP000243002">
    <property type="component" value="Unassembled WGS sequence"/>
</dbReference>
<keyword evidence="5" id="KW-0500">Molybdenum</keyword>
<evidence type="ECO:0000256" key="6">
    <source>
        <dbReference type="ARBA" id="ARBA00022723"/>
    </source>
</evidence>
<dbReference type="OrthoDB" id="9803192at2"/>
<protein>
    <submittedName>
        <fullName evidence="12">Nitrate reductase catalytic subunit</fullName>
    </submittedName>
</protein>
<evidence type="ECO:0000256" key="4">
    <source>
        <dbReference type="ARBA" id="ARBA00022485"/>
    </source>
</evidence>
<keyword evidence="4" id="KW-0004">4Fe-4S</keyword>
<evidence type="ECO:0000256" key="10">
    <source>
        <dbReference type="ARBA" id="ARBA00023063"/>
    </source>
</evidence>
<dbReference type="InterPro" id="IPR006656">
    <property type="entry name" value="Mopterin_OxRdtase"/>
</dbReference>
<name>A0A2P7MWS3_9CYAN</name>
<dbReference type="PROSITE" id="PS00551">
    <property type="entry name" value="MOLYBDOPTERIN_PROK_1"/>
    <property type="match status" value="1"/>
</dbReference>
<comment type="cofactor">
    <cofactor evidence="2">
        <name>[4Fe-4S] cluster</name>
        <dbReference type="ChEBI" id="CHEBI:49883"/>
    </cofactor>
</comment>
<evidence type="ECO:0000256" key="2">
    <source>
        <dbReference type="ARBA" id="ARBA00001966"/>
    </source>
</evidence>
<dbReference type="PANTHER" id="PTHR43105:SF9">
    <property type="entry name" value="NADPH-FE(3+) OXIDOREDUCTASE SUBUNIT ALPHA"/>
    <property type="match status" value="1"/>
</dbReference>
<evidence type="ECO:0000256" key="1">
    <source>
        <dbReference type="ARBA" id="ARBA00001942"/>
    </source>
</evidence>
<keyword evidence="9" id="KW-0411">Iron-sulfur</keyword>
<proteinExistence type="inferred from homology"/>
<dbReference type="InterPro" id="IPR006657">
    <property type="entry name" value="MoPterin_dinucl-bd_dom"/>
</dbReference>
<dbReference type="Gene3D" id="2.40.40.20">
    <property type="match status" value="1"/>
</dbReference>
<keyword evidence="6" id="KW-0479">Metal-binding</keyword>
<comment type="similarity">
    <text evidence="3">Belongs to the prokaryotic molybdopterin-containing oxidoreductase family. NasA/NapA/NarB subfamily.</text>
</comment>
<dbReference type="InterPro" id="IPR027467">
    <property type="entry name" value="MopterinOxRdtase_cofactor_BS"/>
</dbReference>
<accession>A0A2P7MWS3</accession>
<dbReference type="CDD" id="cd02791">
    <property type="entry name" value="MopB_CT_Nitrate-R-NapA-like"/>
    <property type="match status" value="1"/>
</dbReference>
<dbReference type="PROSITE" id="PS51669">
    <property type="entry name" value="4FE4S_MOW_BIS_MGD"/>
    <property type="match status" value="1"/>
</dbReference>
<dbReference type="GO" id="GO:0051539">
    <property type="term" value="F:4 iron, 4 sulfur cluster binding"/>
    <property type="evidence" value="ECO:0007669"/>
    <property type="project" value="UniProtKB-KW"/>
</dbReference>
<evidence type="ECO:0000313" key="13">
    <source>
        <dbReference type="Proteomes" id="UP000243002"/>
    </source>
</evidence>
<dbReference type="GO" id="GO:0016020">
    <property type="term" value="C:membrane"/>
    <property type="evidence" value="ECO:0007669"/>
    <property type="project" value="TreeGrafter"/>
</dbReference>
<dbReference type="GO" id="GO:0042128">
    <property type="term" value="P:nitrate assimilation"/>
    <property type="evidence" value="ECO:0007669"/>
    <property type="project" value="UniProtKB-KW"/>
</dbReference>
<sequence length="712" mass="75513">MASDPASPAASPAALAQCPYCGVGCGLELKPPDESGGAWIARGDRHHPSSLGQVCIKGATVGETLHPNRLTTPLWRARIDQPLEPISWQRAFTILVERIQATLATKGPQALAIYGSGQFLCEDYYAANKLLKGALGSNNFDANSRLCMSSAVAGYARSLGSDGPPCCYDDLDLADLVLLIGTNTAECHPVLFQRLLKRRRKGNGLRLVVVDPRATATSDAADLHLAIAPGSDLALLCGLGHLLLEHGGVDQACVAAHTEGFAELEILWRAWQPARAAAVCGIAEADLRQLAEWWCQATGALSLWSMGVNQSREGSATVAGICNLHLVSGQIGRPGAGPFSLTGQPNAMGGREVGGLAQLLPGYRAVGDPAHRAEVESHWGFAAGSISPEPGLAVWQQIEAMERGELDLWWVAGTNPLVSLPSLDRVRAAVANCPLVVLSEAYAGTETEALAHLVLPAAQWSEKTGVMVNSERRVTLCSAFRQPPGEARADWAIFAELGRRLGFVDQFSYASAAEVYAEFVALTAGRLCDSSGLSHRLLAEHGPQQWPFPAGTAPGVGAARLYVDLAFPTPSGKARLWADPPLGLAEPPCDSYPLVLTVGRVLGHWHTMTRTAHVARALKAHPEPLLEVHPSDAAHAGLVDGARAQVWSRRGAVSVKVQITDRIRPGTVFLPMHWGASQGELACEANRLMHELGCPISMQPELKAAAVALTPA</sequence>
<keyword evidence="10" id="KW-0534">Nitrate assimilation</keyword>
<dbReference type="InterPro" id="IPR041957">
    <property type="entry name" value="CT_Nitrate-R-NapA-like"/>
</dbReference>
<comment type="caution">
    <text evidence="12">The sequence shown here is derived from an EMBL/GenBank/DDBJ whole genome shotgun (WGS) entry which is preliminary data.</text>
</comment>
<evidence type="ECO:0000256" key="7">
    <source>
        <dbReference type="ARBA" id="ARBA00023002"/>
    </source>
</evidence>
<keyword evidence="8" id="KW-0408">Iron</keyword>
<dbReference type="GO" id="GO:0046872">
    <property type="term" value="F:metal ion binding"/>
    <property type="evidence" value="ECO:0007669"/>
    <property type="project" value="UniProtKB-KW"/>
</dbReference>
<evidence type="ECO:0000256" key="8">
    <source>
        <dbReference type="ARBA" id="ARBA00023004"/>
    </source>
</evidence>
<dbReference type="Gene3D" id="3.40.228.10">
    <property type="entry name" value="Dimethylsulfoxide Reductase, domain 2"/>
    <property type="match status" value="1"/>
</dbReference>
<keyword evidence="7" id="KW-0560">Oxidoreductase</keyword>
<evidence type="ECO:0000256" key="9">
    <source>
        <dbReference type="ARBA" id="ARBA00023014"/>
    </source>
</evidence>
<dbReference type="Gene3D" id="2.20.25.90">
    <property type="entry name" value="ADC-like domains"/>
    <property type="match status" value="1"/>
</dbReference>
<comment type="cofactor">
    <cofactor evidence="1">
        <name>Mo-bis(molybdopterin guanine dinucleotide)</name>
        <dbReference type="ChEBI" id="CHEBI:60539"/>
    </cofactor>
</comment>
<evidence type="ECO:0000313" key="12">
    <source>
        <dbReference type="EMBL" id="PSJ05680.1"/>
    </source>
</evidence>
<dbReference type="SUPFAM" id="SSF53706">
    <property type="entry name" value="Formate dehydrogenase/DMSO reductase, domains 1-3"/>
    <property type="match status" value="1"/>
</dbReference>
<dbReference type="InterPro" id="IPR050123">
    <property type="entry name" value="Prok_molybdopt-oxidoreductase"/>
</dbReference>
<keyword evidence="13" id="KW-1185">Reference proteome</keyword>
<dbReference type="GO" id="GO:0043546">
    <property type="term" value="F:molybdopterin cofactor binding"/>
    <property type="evidence" value="ECO:0007669"/>
    <property type="project" value="InterPro"/>
</dbReference>
<dbReference type="CDD" id="cd02754">
    <property type="entry name" value="MopB_Nitrate-R-NapA-like"/>
    <property type="match status" value="1"/>
</dbReference>
<dbReference type="RefSeq" id="WP_106502614.1">
    <property type="nucleotide sequence ID" value="NZ_PXXO01000006.1"/>
</dbReference>
<organism evidence="12 13">
    <name type="scientific">Cyanobium usitatum str. Tous</name>
    <dbReference type="NCBI Taxonomy" id="2116684"/>
    <lineage>
        <taxon>Bacteria</taxon>
        <taxon>Bacillati</taxon>
        <taxon>Cyanobacteriota</taxon>
        <taxon>Cyanophyceae</taxon>
        <taxon>Synechococcales</taxon>
        <taxon>Prochlorococcaceae</taxon>
        <taxon>Cyanobium</taxon>
    </lineage>
</organism>
<dbReference type="EMBL" id="PXXO01000006">
    <property type="protein sequence ID" value="PSJ05680.1"/>
    <property type="molecule type" value="Genomic_DNA"/>
</dbReference>
<dbReference type="Pfam" id="PF04879">
    <property type="entry name" value="Molybdop_Fe4S4"/>
    <property type="match status" value="1"/>
</dbReference>